<evidence type="ECO:0000256" key="3">
    <source>
        <dbReference type="ARBA" id="ARBA00011992"/>
    </source>
</evidence>
<dbReference type="InterPro" id="IPR036190">
    <property type="entry name" value="Urocanase_sf"/>
</dbReference>
<dbReference type="Proteomes" id="UP001596505">
    <property type="component" value="Unassembled WGS sequence"/>
</dbReference>
<dbReference type="InterPro" id="IPR035085">
    <property type="entry name" value="Urocanase_Rossmann-like"/>
</dbReference>
<name>A0ABW2PYE6_9BACL</name>
<feature type="domain" description="Urocanase Rossmann-like" evidence="10">
    <location>
        <begin position="137"/>
        <end position="345"/>
    </location>
</feature>
<evidence type="ECO:0000256" key="8">
    <source>
        <dbReference type="ARBA" id="ARBA00047623"/>
    </source>
</evidence>
<evidence type="ECO:0000256" key="2">
    <source>
        <dbReference type="ARBA" id="ARBA00007578"/>
    </source>
</evidence>
<comment type="catalytic activity">
    <reaction evidence="8 9">
        <text>4-imidazolone-5-propanoate = trans-urocanate + H2O</text>
        <dbReference type="Rhea" id="RHEA:13101"/>
        <dbReference type="ChEBI" id="CHEBI:15377"/>
        <dbReference type="ChEBI" id="CHEBI:17771"/>
        <dbReference type="ChEBI" id="CHEBI:77893"/>
        <dbReference type="EC" id="4.2.1.49"/>
    </reaction>
</comment>
<organism evidence="13 14">
    <name type="scientific">Scopulibacillus cellulosilyticus</name>
    <dbReference type="NCBI Taxonomy" id="2665665"/>
    <lineage>
        <taxon>Bacteria</taxon>
        <taxon>Bacillati</taxon>
        <taxon>Bacillota</taxon>
        <taxon>Bacilli</taxon>
        <taxon>Bacillales</taxon>
        <taxon>Sporolactobacillaceae</taxon>
        <taxon>Scopulibacillus</taxon>
    </lineage>
</organism>
<feature type="binding site" evidence="9">
    <location>
        <position position="319"/>
    </location>
    <ligand>
        <name>NAD(+)</name>
        <dbReference type="ChEBI" id="CHEBI:57540"/>
    </ligand>
</feature>
<dbReference type="NCBIfam" id="TIGR01228">
    <property type="entry name" value="hutU"/>
    <property type="match status" value="1"/>
</dbReference>
<feature type="binding site" evidence="9">
    <location>
        <position position="198"/>
    </location>
    <ligand>
        <name>NAD(+)</name>
        <dbReference type="ChEBI" id="CHEBI:57540"/>
    </ligand>
</feature>
<dbReference type="NCBIfam" id="NF003820">
    <property type="entry name" value="PRK05414.1"/>
    <property type="match status" value="1"/>
</dbReference>
<dbReference type="Gene3D" id="3.40.50.10730">
    <property type="entry name" value="Urocanase like domains"/>
    <property type="match status" value="1"/>
</dbReference>
<dbReference type="InterPro" id="IPR055351">
    <property type="entry name" value="Urocanase"/>
</dbReference>
<comment type="cofactor">
    <cofactor evidence="9">
        <name>NAD(+)</name>
        <dbReference type="ChEBI" id="CHEBI:57540"/>
    </cofactor>
    <text evidence="9">Binds 1 NAD(+) per subunit.</text>
</comment>
<evidence type="ECO:0000256" key="5">
    <source>
        <dbReference type="ARBA" id="ARBA00023027"/>
    </source>
</evidence>
<comment type="function">
    <text evidence="9">Catalyzes the conversion of urocanate to 4-imidazolone-5-propionate.</text>
</comment>
<evidence type="ECO:0000259" key="11">
    <source>
        <dbReference type="Pfam" id="PF17391"/>
    </source>
</evidence>
<gene>
    <name evidence="9 13" type="primary">hutU</name>
    <name evidence="13" type="ORF">ACFQRG_14605</name>
</gene>
<evidence type="ECO:0000313" key="13">
    <source>
        <dbReference type="EMBL" id="MFC7394184.1"/>
    </source>
</evidence>
<evidence type="ECO:0000313" key="14">
    <source>
        <dbReference type="Proteomes" id="UP001596505"/>
    </source>
</evidence>
<dbReference type="PIRSF" id="PIRSF001423">
    <property type="entry name" value="Urocanate_hydrat"/>
    <property type="match status" value="1"/>
</dbReference>
<feature type="binding site" evidence="9">
    <location>
        <begin position="270"/>
        <end position="271"/>
    </location>
    <ligand>
        <name>NAD(+)</name>
        <dbReference type="ChEBI" id="CHEBI:57540"/>
    </ligand>
</feature>
<dbReference type="GO" id="GO:0016153">
    <property type="term" value="F:urocanate hydratase activity"/>
    <property type="evidence" value="ECO:0007669"/>
    <property type="project" value="UniProtKB-EC"/>
</dbReference>
<evidence type="ECO:0000256" key="4">
    <source>
        <dbReference type="ARBA" id="ARBA00022808"/>
    </source>
</evidence>
<dbReference type="Pfam" id="PF01175">
    <property type="entry name" value="Urocanase"/>
    <property type="match status" value="1"/>
</dbReference>
<feature type="binding site" evidence="9">
    <location>
        <position position="489"/>
    </location>
    <ligand>
        <name>NAD(+)</name>
        <dbReference type="ChEBI" id="CHEBI:57540"/>
    </ligand>
</feature>
<keyword evidence="6 9" id="KW-0456">Lyase</keyword>
<evidence type="ECO:0000256" key="7">
    <source>
        <dbReference type="ARBA" id="ARBA00031640"/>
    </source>
</evidence>
<keyword evidence="4 9" id="KW-0369">Histidine metabolism</keyword>
<accession>A0ABW2PYE6</accession>
<reference evidence="14" key="1">
    <citation type="journal article" date="2019" name="Int. J. Syst. Evol. Microbiol.">
        <title>The Global Catalogue of Microorganisms (GCM) 10K type strain sequencing project: providing services to taxonomists for standard genome sequencing and annotation.</title>
        <authorList>
            <consortium name="The Broad Institute Genomics Platform"/>
            <consortium name="The Broad Institute Genome Sequencing Center for Infectious Disease"/>
            <person name="Wu L."/>
            <person name="Ma J."/>
        </authorList>
    </citation>
    <scope>NUCLEOTIDE SEQUENCE [LARGE SCALE GENOMIC DNA]</scope>
    <source>
        <strain evidence="14">CGMCC 1.16305</strain>
    </source>
</reference>
<dbReference type="InterPro" id="IPR038364">
    <property type="entry name" value="Urocanase_central_sf"/>
</dbReference>
<feature type="domain" description="Urocanase C-terminal" evidence="12">
    <location>
        <begin position="348"/>
        <end position="542"/>
    </location>
</feature>
<feature type="binding site" evidence="9">
    <location>
        <begin position="239"/>
        <end position="240"/>
    </location>
    <ligand>
        <name>NAD(+)</name>
        <dbReference type="ChEBI" id="CHEBI:57540"/>
    </ligand>
</feature>
<feature type="binding site" evidence="9">
    <location>
        <begin position="260"/>
        <end position="264"/>
    </location>
    <ligand>
        <name>NAD(+)</name>
        <dbReference type="ChEBI" id="CHEBI:57540"/>
    </ligand>
</feature>
<keyword evidence="5 9" id="KW-0520">NAD</keyword>
<comment type="similarity">
    <text evidence="2 9">Belongs to the urocanase family.</text>
</comment>
<evidence type="ECO:0000256" key="9">
    <source>
        <dbReference type="HAMAP-Rule" id="MF_00577"/>
    </source>
</evidence>
<proteinExistence type="inferred from homology"/>
<dbReference type="InterPro" id="IPR035401">
    <property type="entry name" value="Urocanase_C"/>
</dbReference>
<dbReference type="InterPro" id="IPR023636">
    <property type="entry name" value="Urocanase_CS"/>
</dbReference>
<feature type="domain" description="Urocanase N-terminal" evidence="11">
    <location>
        <begin position="8"/>
        <end position="134"/>
    </location>
</feature>
<evidence type="ECO:0000256" key="6">
    <source>
        <dbReference type="ARBA" id="ARBA00023239"/>
    </source>
</evidence>
<comment type="subcellular location">
    <subcellularLocation>
        <location evidence="9">Cytoplasm</location>
    </subcellularLocation>
</comment>
<dbReference type="Gene3D" id="3.40.1770.10">
    <property type="entry name" value="Urocanase superfamily"/>
    <property type="match status" value="1"/>
</dbReference>
<feature type="binding site" evidence="9">
    <location>
        <begin position="49"/>
        <end position="50"/>
    </location>
    <ligand>
        <name>NAD(+)</name>
        <dbReference type="ChEBI" id="CHEBI:57540"/>
    </ligand>
</feature>
<feature type="active site" evidence="9">
    <location>
        <position position="407"/>
    </location>
</feature>
<feature type="binding site" evidence="9">
    <location>
        <begin position="173"/>
        <end position="175"/>
    </location>
    <ligand>
        <name>NAD(+)</name>
        <dbReference type="ChEBI" id="CHEBI:57540"/>
    </ligand>
</feature>
<dbReference type="Pfam" id="PF17391">
    <property type="entry name" value="Urocanase_N"/>
    <property type="match status" value="1"/>
</dbReference>
<keyword evidence="9" id="KW-0963">Cytoplasm</keyword>
<evidence type="ECO:0000256" key="1">
    <source>
        <dbReference type="ARBA" id="ARBA00004794"/>
    </source>
</evidence>
<evidence type="ECO:0000259" key="10">
    <source>
        <dbReference type="Pfam" id="PF01175"/>
    </source>
</evidence>
<dbReference type="HAMAP" id="MF_00577">
    <property type="entry name" value="HutU"/>
    <property type="match status" value="1"/>
</dbReference>
<dbReference type="InterPro" id="IPR035400">
    <property type="entry name" value="Urocanase_N"/>
</dbReference>
<dbReference type="EC" id="4.2.1.49" evidence="3 9"/>
<comment type="caution">
    <text evidence="13">The sequence shown here is derived from an EMBL/GenBank/DDBJ whole genome shotgun (WGS) entry which is preliminary data.</text>
</comment>
<dbReference type="InterPro" id="IPR023637">
    <property type="entry name" value="Urocanase-like"/>
</dbReference>
<dbReference type="PROSITE" id="PS01233">
    <property type="entry name" value="UROCANASE"/>
    <property type="match status" value="1"/>
</dbReference>
<keyword evidence="14" id="KW-1185">Reference proteome</keyword>
<evidence type="ECO:0000259" key="12">
    <source>
        <dbReference type="Pfam" id="PF17392"/>
    </source>
</evidence>
<dbReference type="EMBL" id="JBHTCO010000019">
    <property type="protein sequence ID" value="MFC7394184.1"/>
    <property type="molecule type" value="Genomic_DNA"/>
</dbReference>
<dbReference type="PANTHER" id="PTHR12216">
    <property type="entry name" value="UROCANATE HYDRATASE"/>
    <property type="match status" value="1"/>
</dbReference>
<comment type="pathway">
    <text evidence="1 9">Amino-acid degradation; L-histidine degradation into L-glutamate; N-formimidoyl-L-glutamate from L-histidine: step 2/3.</text>
</comment>
<feature type="binding site" evidence="9">
    <location>
        <position position="127"/>
    </location>
    <ligand>
        <name>NAD(+)</name>
        <dbReference type="ChEBI" id="CHEBI:57540"/>
    </ligand>
</feature>
<protein>
    <recommendedName>
        <fullName evidence="3 9">Urocanate hydratase</fullName>
        <shortName evidence="9">Urocanase</shortName>
        <ecNumber evidence="3 9">4.2.1.49</ecNumber>
    </recommendedName>
    <alternativeName>
        <fullName evidence="7 9">Imidazolonepropionate hydrolase</fullName>
    </alternativeName>
</protein>
<dbReference type="Pfam" id="PF17392">
    <property type="entry name" value="Urocanase_C"/>
    <property type="match status" value="1"/>
</dbReference>
<feature type="binding site" evidence="9">
    <location>
        <position position="193"/>
    </location>
    <ligand>
        <name>NAD(+)</name>
        <dbReference type="ChEBI" id="CHEBI:57540"/>
    </ligand>
</feature>
<sequence length="552" mass="60353">MSNVKEVIRAPHGTKLNTKGWVQEAVLRMLMNNLDPEVAERPEDLVVYGGIGKAARNWESYHKIVETLKNLENDETMLVQSGKPVAVFKSHPNAPRVLIANSNLVPAWANWENFRELDKKGLIMYGQMTAGSWIYIGSQGILQGTYETFAEAARQHFNGSLKGTLTVTAGLGGMGGAQPLAVTLNDGVVIAIECDRSRIERRIETRYCDKLAESLDEALSMAKQAMAKGEPLSIGLLGNAAEILPELVRRGEIPDLVTDQTSAHDPLNGYLPEGLTVEEGKKLRESNPDEYIKQARASIVKHVQAMVDLQKAGAVTFDYGNNIRQEAYNEGVKDAFAFPGFVPAFIRPQFCEGKGPFRWAALSGNPEDIYKTDEVILREFADNKHLCKWIKMAREKVAFQGLPSRICWLGYGERAKFGRIINEMVASGELSAPIVIGRDHLDCGSVASPNRETEAMKDGSDAIADWPLLNAMINAVNGASWVSLHHGGGVGMGYSMHAGMVIVADGTKEAGERLERVLTSDPGMGVVRHADAGYDLAIKTAKEKGVHIPFLK</sequence>
<dbReference type="RefSeq" id="WP_380967281.1">
    <property type="nucleotide sequence ID" value="NZ_JBHTCO010000019.1"/>
</dbReference>
<dbReference type="PANTHER" id="PTHR12216:SF4">
    <property type="entry name" value="UROCANATE HYDRATASE"/>
    <property type="match status" value="1"/>
</dbReference>
<dbReference type="SUPFAM" id="SSF111326">
    <property type="entry name" value="Urocanase"/>
    <property type="match status" value="1"/>
</dbReference>